<dbReference type="Proteomes" id="UP001276150">
    <property type="component" value="Unassembled WGS sequence"/>
</dbReference>
<organism evidence="1 2">
    <name type="scientific">Deinococcus arenicola</name>
    <dbReference type="NCBI Taxonomy" id="2994950"/>
    <lineage>
        <taxon>Bacteria</taxon>
        <taxon>Thermotogati</taxon>
        <taxon>Deinococcota</taxon>
        <taxon>Deinococci</taxon>
        <taxon>Deinococcales</taxon>
        <taxon>Deinococcaceae</taxon>
        <taxon>Deinococcus</taxon>
    </lineage>
</organism>
<sequence length="206" mass="23468">MSWTQMDMSLAEYADDLKGIGVPDEFLHRIATSVRHEILSLDADILKAKFSARYPDAASVYDQIIYNWTFSGSHQDEIDSDVAVNQTAVLAANYLYFIYAQDTYLQAIANVSPKRGPSHPIAKFLTTGEVWGFRNAFAHGEWCYVGEKNSMDIQYIHRVKGIEEFRLISPRKLHLWHLLSKTLLGLWSARMADLRQPIQNASQVSQ</sequence>
<evidence type="ECO:0008006" key="3">
    <source>
        <dbReference type="Google" id="ProtNLM"/>
    </source>
</evidence>
<gene>
    <name evidence="1" type="ORF">ORD21_01835</name>
</gene>
<name>A0ABU4DLN6_9DEIO</name>
<evidence type="ECO:0000313" key="2">
    <source>
        <dbReference type="Proteomes" id="UP001276150"/>
    </source>
</evidence>
<reference evidence="1 2" key="1">
    <citation type="submission" date="2022-11" db="EMBL/GenBank/DDBJ databases">
        <title>Deinococcus ZS9-10, Low Temperature and Draught-tolerating, UV-resistant Bacteria from Continental Antarctica.</title>
        <authorList>
            <person name="Cheng L."/>
        </authorList>
    </citation>
    <scope>NUCLEOTIDE SEQUENCE [LARGE SCALE GENOMIC DNA]</scope>
    <source>
        <strain evidence="1 2">ZS9-10</strain>
    </source>
</reference>
<evidence type="ECO:0000313" key="1">
    <source>
        <dbReference type="EMBL" id="MDV6373336.1"/>
    </source>
</evidence>
<dbReference type="EMBL" id="JAPMIV010000002">
    <property type="protein sequence ID" value="MDV6373336.1"/>
    <property type="molecule type" value="Genomic_DNA"/>
</dbReference>
<dbReference type="RefSeq" id="WP_317638641.1">
    <property type="nucleotide sequence ID" value="NZ_JAPMIV010000002.1"/>
</dbReference>
<comment type="caution">
    <text evidence="1">The sequence shown here is derived from an EMBL/GenBank/DDBJ whole genome shotgun (WGS) entry which is preliminary data.</text>
</comment>
<keyword evidence="2" id="KW-1185">Reference proteome</keyword>
<proteinExistence type="predicted"/>
<accession>A0ABU4DLN6</accession>
<protein>
    <recommendedName>
        <fullName evidence="3">Apea-like HEPN domain-containing protein</fullName>
    </recommendedName>
</protein>